<keyword evidence="2" id="KW-0812">Transmembrane</keyword>
<evidence type="ECO:0000259" key="3">
    <source>
        <dbReference type="Pfam" id="PF07748"/>
    </source>
</evidence>
<dbReference type="Gene3D" id="2.70.98.30">
    <property type="entry name" value="Golgi alpha-mannosidase II, domain 4"/>
    <property type="match status" value="1"/>
</dbReference>
<sequence length="594" mass="65537">VSRISTDIKTAGTCYTDSNGREMIYRKRDYRASWNFTQTEPVAGNYYPVTTSLFIRDDQAQLTVLTDTSQAGTGCVRDGEIEMMVHRRLLQDDGRGVGEPLNETEYVTSYVANPKGQHYGNGLVVRGQHWLHLGPPQSAAQSWRPLMDRMYMPLLPFFTKGAVDMGMFWFLKALPKNLEIVSLASWDDKTLLLRIGHQFGVDEAVVAIACHFADVGEGRGWKCPVDALTMGPGIPFSKMEPDFSVYSSDAFYSERSPFEGTHSVNYIPADSLSCHCLVLVFGLLHGAFGIYHLQTQGFFSHLRFQLLYLLQSLSSLALLGSRLALHRGTLAPLPWLALGRAAAQLLQLQGLSVACGARQQEAMPVALLGGLQWMQLGMSSVATEAKLHWGLFATGLLCGYLAHSSLGAVLERSRHSVEIKERLRMILGFCYFMNAVAVGLWFLTETLGRPGYHMGVLKITLSTYLLLNFAIDLLWFAGAAHLLLKRQQEHLLQDSELSKPATVDLQTLFAGAHITSIQERGLGGTISSDEVEKRRITWPLEAGGNAGNAEVRRPRDGRHGRHGATATTVTLGPLQIRTFLLEMEKAGANSPIVI</sequence>
<evidence type="ECO:0000313" key="6">
    <source>
        <dbReference type="Proteomes" id="UP001152797"/>
    </source>
</evidence>
<feature type="transmembrane region" description="Helical" evidence="2">
    <location>
        <begin position="463"/>
        <end position="484"/>
    </location>
</feature>
<dbReference type="PANTHER" id="PTHR11607:SF3">
    <property type="entry name" value="LYSOSOMAL ALPHA-MANNOSIDASE"/>
    <property type="match status" value="1"/>
</dbReference>
<evidence type="ECO:0000313" key="4">
    <source>
        <dbReference type="EMBL" id="CAI4019294.1"/>
    </source>
</evidence>
<dbReference type="GO" id="GO:0006013">
    <property type="term" value="P:mannose metabolic process"/>
    <property type="evidence" value="ECO:0007669"/>
    <property type="project" value="InterPro"/>
</dbReference>
<gene>
    <name evidence="4" type="ORF">C1SCF055_LOCUS43803</name>
</gene>
<dbReference type="InterPro" id="IPR011682">
    <property type="entry name" value="Glyco_hydro_38_C"/>
</dbReference>
<evidence type="ECO:0000313" key="5">
    <source>
        <dbReference type="EMBL" id="CAL1172669.1"/>
    </source>
</evidence>
<keyword evidence="2" id="KW-0472">Membrane</keyword>
<feature type="transmembrane region" description="Helical" evidence="2">
    <location>
        <begin position="422"/>
        <end position="443"/>
    </location>
</feature>
<feature type="domain" description="Glycosyl hydrolase family 38 C-terminal" evidence="3">
    <location>
        <begin position="3"/>
        <end position="95"/>
    </location>
</feature>
<feature type="transmembrane region" description="Helical" evidence="2">
    <location>
        <begin position="387"/>
        <end position="410"/>
    </location>
</feature>
<dbReference type="SUPFAM" id="SSF74650">
    <property type="entry name" value="Galactose mutarotase-like"/>
    <property type="match status" value="2"/>
</dbReference>
<dbReference type="EMBL" id="CAMXCT030006742">
    <property type="protein sequence ID" value="CAL4806606.1"/>
    <property type="molecule type" value="Genomic_DNA"/>
</dbReference>
<dbReference type="GO" id="GO:0004559">
    <property type="term" value="F:alpha-mannosidase activity"/>
    <property type="evidence" value="ECO:0007669"/>
    <property type="project" value="InterPro"/>
</dbReference>
<dbReference type="PANTHER" id="PTHR11607">
    <property type="entry name" value="ALPHA-MANNOSIDASE"/>
    <property type="match status" value="1"/>
</dbReference>
<evidence type="ECO:0000256" key="2">
    <source>
        <dbReference type="SAM" id="Phobius"/>
    </source>
</evidence>
<evidence type="ECO:0000256" key="1">
    <source>
        <dbReference type="SAM" id="MobiDB-lite"/>
    </source>
</evidence>
<reference evidence="5" key="2">
    <citation type="submission" date="2024-04" db="EMBL/GenBank/DDBJ databases">
        <authorList>
            <person name="Chen Y."/>
            <person name="Shah S."/>
            <person name="Dougan E. K."/>
            <person name="Thang M."/>
            <person name="Chan C."/>
        </authorList>
    </citation>
    <scope>NUCLEOTIDE SEQUENCE [LARGE SCALE GENOMIC DNA]</scope>
</reference>
<keyword evidence="2" id="KW-1133">Transmembrane helix</keyword>
<dbReference type="InterPro" id="IPR050843">
    <property type="entry name" value="Glycosyl_Hydrlase_38"/>
</dbReference>
<keyword evidence="6" id="KW-1185">Reference proteome</keyword>
<dbReference type="OrthoDB" id="441398at2759"/>
<feature type="non-terminal residue" evidence="4">
    <location>
        <position position="1"/>
    </location>
</feature>
<reference evidence="4" key="1">
    <citation type="submission" date="2022-10" db="EMBL/GenBank/DDBJ databases">
        <authorList>
            <person name="Chen Y."/>
            <person name="Dougan E. K."/>
            <person name="Chan C."/>
            <person name="Rhodes N."/>
            <person name="Thang M."/>
        </authorList>
    </citation>
    <scope>NUCLEOTIDE SEQUENCE</scope>
</reference>
<dbReference type="Gene3D" id="2.60.40.1360">
    <property type="match status" value="1"/>
</dbReference>
<dbReference type="InterPro" id="IPR011013">
    <property type="entry name" value="Gal_mutarotase_sf_dom"/>
</dbReference>
<dbReference type="EMBL" id="CAMXCT010006742">
    <property type="protein sequence ID" value="CAI4019294.1"/>
    <property type="molecule type" value="Genomic_DNA"/>
</dbReference>
<accession>A0A9P1GQH0</accession>
<dbReference type="EMBL" id="CAMXCT020006742">
    <property type="protein sequence ID" value="CAL1172669.1"/>
    <property type="molecule type" value="Genomic_DNA"/>
</dbReference>
<comment type="caution">
    <text evidence="4">The sequence shown here is derived from an EMBL/GenBank/DDBJ whole genome shotgun (WGS) entry which is preliminary data.</text>
</comment>
<dbReference type="Proteomes" id="UP001152797">
    <property type="component" value="Unassembled WGS sequence"/>
</dbReference>
<proteinExistence type="predicted"/>
<organism evidence="4">
    <name type="scientific">Cladocopium goreaui</name>
    <dbReference type="NCBI Taxonomy" id="2562237"/>
    <lineage>
        <taxon>Eukaryota</taxon>
        <taxon>Sar</taxon>
        <taxon>Alveolata</taxon>
        <taxon>Dinophyceae</taxon>
        <taxon>Suessiales</taxon>
        <taxon>Symbiodiniaceae</taxon>
        <taxon>Cladocopium</taxon>
    </lineage>
</organism>
<protein>
    <recommendedName>
        <fullName evidence="3">Glycosyl hydrolase family 38 C-terminal domain-containing protein</fullName>
    </recommendedName>
</protein>
<name>A0A9P1GQH0_9DINO</name>
<feature type="region of interest" description="Disordered" evidence="1">
    <location>
        <begin position="545"/>
        <end position="564"/>
    </location>
</feature>
<dbReference type="GO" id="GO:0030246">
    <property type="term" value="F:carbohydrate binding"/>
    <property type="evidence" value="ECO:0007669"/>
    <property type="project" value="InterPro"/>
</dbReference>
<dbReference type="AlphaFoldDB" id="A0A9P1GQH0"/>
<dbReference type="Pfam" id="PF07748">
    <property type="entry name" value="Glyco_hydro_38C"/>
    <property type="match status" value="1"/>
</dbReference>